<evidence type="ECO:0000313" key="10">
    <source>
        <dbReference type="EMBL" id="MDC8785495.1"/>
    </source>
</evidence>
<dbReference type="Gene3D" id="2.40.10.480">
    <property type="match status" value="1"/>
</dbReference>
<evidence type="ECO:0000313" key="11">
    <source>
        <dbReference type="Proteomes" id="UP001219862"/>
    </source>
</evidence>
<accession>A0ABT5KSS7</accession>
<dbReference type="Proteomes" id="UP001219862">
    <property type="component" value="Unassembled WGS sequence"/>
</dbReference>
<proteinExistence type="inferred from homology"/>
<comment type="subcellular location">
    <subcellularLocation>
        <location evidence="1">Fimbrium</location>
    </subcellularLocation>
</comment>
<keyword evidence="5" id="KW-0106">Calcium</keyword>
<keyword evidence="6" id="KW-0281">Fimbrium</keyword>
<comment type="similarity">
    <text evidence="2">Belongs to the PilY1 family.</text>
</comment>
<dbReference type="SMART" id="SM00564">
    <property type="entry name" value="PQQ"/>
    <property type="match status" value="3"/>
</dbReference>
<dbReference type="InterPro" id="IPR018391">
    <property type="entry name" value="PQQ_b-propeller_rpt"/>
</dbReference>
<feature type="domain" description="PilY1 beta-propeller" evidence="9">
    <location>
        <begin position="1042"/>
        <end position="1364"/>
    </location>
</feature>
<reference evidence="10 11" key="1">
    <citation type="submission" date="2022-10" db="EMBL/GenBank/DDBJ databases">
        <title>paucibacter sp. hw8 Genome sequencing.</title>
        <authorList>
            <person name="Park S."/>
        </authorList>
    </citation>
    <scope>NUCLEOTIDE SEQUENCE [LARGE SCALE GENOMIC DNA]</scope>
    <source>
        <strain evidence="11">hw8</strain>
    </source>
</reference>
<dbReference type="InterPro" id="IPR008707">
    <property type="entry name" value="B-propeller_PilY1"/>
</dbReference>
<feature type="signal peptide" evidence="8">
    <location>
        <begin position="1"/>
        <end position="27"/>
    </location>
</feature>
<protein>
    <submittedName>
        <fullName evidence="10">PilC/PilY family type IV pilus protein</fullName>
    </submittedName>
</protein>
<feature type="chain" id="PRO_5045250210" evidence="8">
    <location>
        <begin position="28"/>
        <end position="1501"/>
    </location>
</feature>
<evidence type="ECO:0000256" key="7">
    <source>
        <dbReference type="SAM" id="MobiDB-lite"/>
    </source>
</evidence>
<gene>
    <name evidence="10" type="ORF">PRZ01_09855</name>
</gene>
<evidence type="ECO:0000256" key="8">
    <source>
        <dbReference type="SAM" id="SignalP"/>
    </source>
</evidence>
<evidence type="ECO:0000256" key="4">
    <source>
        <dbReference type="ARBA" id="ARBA00022723"/>
    </source>
</evidence>
<dbReference type="InterPro" id="IPR011047">
    <property type="entry name" value="Quinoprotein_ADH-like_sf"/>
</dbReference>
<feature type="region of interest" description="Disordered" evidence="7">
    <location>
        <begin position="456"/>
        <end position="478"/>
    </location>
</feature>
<comment type="caution">
    <text evidence="10">The sequence shown here is derived from an EMBL/GenBank/DDBJ whole genome shotgun (WGS) entry which is preliminary data.</text>
</comment>
<evidence type="ECO:0000256" key="3">
    <source>
        <dbReference type="ARBA" id="ARBA00022558"/>
    </source>
</evidence>
<keyword evidence="11" id="KW-1185">Reference proteome</keyword>
<dbReference type="Pfam" id="PF05567">
    <property type="entry name" value="T4P_PilY1"/>
    <property type="match status" value="1"/>
</dbReference>
<keyword evidence="3" id="KW-1029">Fimbrium biogenesis</keyword>
<feature type="region of interest" description="Disordered" evidence="7">
    <location>
        <begin position="1479"/>
        <end position="1501"/>
    </location>
</feature>
<feature type="compositionally biased region" description="Polar residues" evidence="7">
    <location>
        <begin position="681"/>
        <end position="691"/>
    </location>
</feature>
<keyword evidence="8" id="KW-0732">Signal</keyword>
<feature type="compositionally biased region" description="Low complexity" evidence="7">
    <location>
        <begin position="692"/>
        <end position="711"/>
    </location>
</feature>
<dbReference type="EMBL" id="JAQQXS010000007">
    <property type="protein sequence ID" value="MDC8785495.1"/>
    <property type="molecule type" value="Genomic_DNA"/>
</dbReference>
<evidence type="ECO:0000256" key="5">
    <source>
        <dbReference type="ARBA" id="ARBA00022837"/>
    </source>
</evidence>
<feature type="region of interest" description="Disordered" evidence="7">
    <location>
        <begin position="655"/>
        <end position="711"/>
    </location>
</feature>
<evidence type="ECO:0000256" key="2">
    <source>
        <dbReference type="ARBA" id="ARBA00008387"/>
    </source>
</evidence>
<organism evidence="10 11">
    <name type="scientific">Roseateles koreensis</name>
    <dbReference type="NCBI Taxonomy" id="2987526"/>
    <lineage>
        <taxon>Bacteria</taxon>
        <taxon>Pseudomonadati</taxon>
        <taxon>Pseudomonadota</taxon>
        <taxon>Betaproteobacteria</taxon>
        <taxon>Burkholderiales</taxon>
        <taxon>Sphaerotilaceae</taxon>
        <taxon>Roseateles</taxon>
    </lineage>
</organism>
<keyword evidence="4" id="KW-0479">Metal-binding</keyword>
<evidence type="ECO:0000256" key="6">
    <source>
        <dbReference type="ARBA" id="ARBA00023263"/>
    </source>
</evidence>
<evidence type="ECO:0000259" key="9">
    <source>
        <dbReference type="Pfam" id="PF05567"/>
    </source>
</evidence>
<evidence type="ECO:0000256" key="1">
    <source>
        <dbReference type="ARBA" id="ARBA00004561"/>
    </source>
</evidence>
<name>A0ABT5KSS7_9BURK</name>
<sequence length="1501" mass="155944">MKNSRLYPLAALLGLCLGLVAAEPALAATDIATAPLFTTTTTNVKPNLMYLMDDSGSMAWDFMPDDASFGTGDFNSVYGRRAAQCNGVAFNSDSAKYPYTLPVDASGNSLANASTAFLGGTATSSGSPNYLTSGSLNNLAGSYRATSLSSNAVVSSGSVTATMSSSTYTYTAGMVVTLYGNSSSTYMIGKVTSWNSSTKALVINVAMSVGSGSLSAYYYVGLGSPIDNVYYTYSGTQTALNYLYPNNALNTSTTFYKECNSAIGSSPGAAVFTANIVTPGSDIAQRYANWYYYYSIRISMLKTSMSLAFSKIDNNFRVGFSTINETTALPTLGLADFDATQKTTFYSKVNAIVPNHSTPLRAGLAKMGRYYAKKLTGQTVDPVQYSCQKNFTILSTDGYWNGSTGEDVALDGTSTVGQQDAGTTLRPMYDGGVTTATTTKTWKISATGTRTIATTGNSVSTTSSSVTTTTTTPHTTKTYSLTTPAAQTHYNITGLSRCSSGSPCPITVTTSTATGYTVGTPITVSVGDANYDGNWTVASISGTTLTFNMSSRPSRPTSTTGTVSKAVGGSGCPVGQGYLITATATYNSFATSLKTTTLTTTTPATSTSIYNLTQTTPMTEVITVVNGVQSSDVTTAGTVAKTQGSLVSGPTIVLGAPGQPQSSVTTTPGTLPSSSPVAATGSPSTGNTCTASPPTNTDTTSSPSNSTGATVVGTPTGPTFVAGNGTPLTTDSLGAGVTGPVTTTTSSSNSGGSSDSLADVAMYYYMTDLRDTGLSNCTGALGTSVCDNNVPANGLDSAQWQHMTTFTMSLGVNGTFQYDPNYETQASGDFYNIVSGRANWPVPDIDAGAVNIDDLWHAAVNGRGHYFSAKDPATLSSSLLSALNTIKAVTGTSSAAATSTLQPVTGNNGVYIAQFTSSQWTGDLRAYTIDPDSGAIVTKLADGTDTAVWSAASLLSPTTTRNIYYFKSGSGNAGTLRSFTYDNLKTDSLNGLFDNACSKTPALTQCGGLTGTNADPVNSGSNMVSFLSGQAQSQYRTRTQVLGDIVNSSPVYVGAPGLSYSENAYATFQTAQASRAATLYVGANDGMLHAFDAKTGVERWAYIPGIVMPKLYQLADQYYQSLHQYYVDATPVVGDVYIGGAWKTILVGGLNAGGAGYYALDITNPNAPVALWEFKDSKLGLSFGNPVITKRKNGAWVVAFTSGYNNADGGGHLFMVDAGTGALLQTIDTGAGSAASPSGLNKLNAWVDSDIENLATRFYAGDLLGNIWRFDTDGLLEPKNKAFNVAQLLVAGVPQPITTQPQLGLVTYKGSDFVVAYVGTGEYLGKTDVSNTAQQSIYAVKDALGTVSLGDVRASGTLVKQTLVTNGSLRTVDNANPVDWTVKNGWYVDLPSAGERVNIDMQLAFNILTAAGNIPGTTATDCTKAGDGTSWLYQLDILTGKATAQSLTSTVAGLAAVMLNTRVPVTIVTKTDVSPPLPVVGSASGLTQGPPRRSSWRELID</sequence>
<feature type="compositionally biased region" description="Low complexity" evidence="7">
    <location>
        <begin position="662"/>
        <end position="676"/>
    </location>
</feature>
<dbReference type="SUPFAM" id="SSF50998">
    <property type="entry name" value="Quinoprotein alcohol dehydrogenase-like"/>
    <property type="match status" value="1"/>
</dbReference>
<dbReference type="RefSeq" id="WP_273596604.1">
    <property type="nucleotide sequence ID" value="NZ_JAQQXS010000007.1"/>
</dbReference>